<sequence length="150" mass="16670">MMAYPRIAVSAILRRENRYLLVLRGKGQSQGQYAFPGGKVEPGERLDIAALRELREETGIRGDHARFFRLYDLIAHGDDGVLESHYVLAVHLVEAADGQEAVAADDAADAGWFTIEEIRSLPTPPSVLECVEYIDMHGHEPEPRVLSMEA</sequence>
<evidence type="ECO:0000256" key="3">
    <source>
        <dbReference type="RuleBase" id="RU003476"/>
    </source>
</evidence>
<protein>
    <submittedName>
        <fullName evidence="5">NUDIX domain-containing protein</fullName>
    </submittedName>
</protein>
<dbReference type="PROSITE" id="PS00893">
    <property type="entry name" value="NUDIX_BOX"/>
    <property type="match status" value="1"/>
</dbReference>
<feature type="domain" description="Nudix hydrolase" evidence="4">
    <location>
        <begin position="4"/>
        <end position="135"/>
    </location>
</feature>
<dbReference type="PROSITE" id="PS51462">
    <property type="entry name" value="NUDIX"/>
    <property type="match status" value="1"/>
</dbReference>
<accession>A0ABT4VQC2</accession>
<reference evidence="5" key="1">
    <citation type="submission" date="2022-11" db="EMBL/GenBank/DDBJ databases">
        <title>Hoeflea poritis sp. nov., isolated from scleractinian coral Porites lutea.</title>
        <authorList>
            <person name="Zhang G."/>
            <person name="Wei Q."/>
            <person name="Cai L."/>
        </authorList>
    </citation>
    <scope>NUCLEOTIDE SEQUENCE</scope>
    <source>
        <strain evidence="5">E7-10</strain>
    </source>
</reference>
<dbReference type="PRINTS" id="PR00502">
    <property type="entry name" value="NUDIXFAMILY"/>
</dbReference>
<evidence type="ECO:0000256" key="1">
    <source>
        <dbReference type="ARBA" id="ARBA00001946"/>
    </source>
</evidence>
<evidence type="ECO:0000259" key="4">
    <source>
        <dbReference type="PROSITE" id="PS51462"/>
    </source>
</evidence>
<gene>
    <name evidence="5" type="ORF">OOZ53_16220</name>
</gene>
<dbReference type="Proteomes" id="UP001148313">
    <property type="component" value="Unassembled WGS sequence"/>
</dbReference>
<dbReference type="Gene3D" id="3.90.79.10">
    <property type="entry name" value="Nucleoside Triphosphate Pyrophosphohydrolase"/>
    <property type="match status" value="1"/>
</dbReference>
<dbReference type="InterPro" id="IPR020476">
    <property type="entry name" value="Nudix_hydrolase"/>
</dbReference>
<comment type="caution">
    <text evidence="5">The sequence shown here is derived from an EMBL/GenBank/DDBJ whole genome shotgun (WGS) entry which is preliminary data.</text>
</comment>
<dbReference type="SUPFAM" id="SSF55811">
    <property type="entry name" value="Nudix"/>
    <property type="match status" value="1"/>
</dbReference>
<organism evidence="5 6">
    <name type="scientific">Hoeflea poritis</name>
    <dbReference type="NCBI Taxonomy" id="2993659"/>
    <lineage>
        <taxon>Bacteria</taxon>
        <taxon>Pseudomonadati</taxon>
        <taxon>Pseudomonadota</taxon>
        <taxon>Alphaproteobacteria</taxon>
        <taxon>Hyphomicrobiales</taxon>
        <taxon>Rhizobiaceae</taxon>
        <taxon>Hoeflea</taxon>
    </lineage>
</organism>
<proteinExistence type="inferred from homology"/>
<evidence type="ECO:0000256" key="2">
    <source>
        <dbReference type="ARBA" id="ARBA00022801"/>
    </source>
</evidence>
<comment type="similarity">
    <text evidence="3">Belongs to the Nudix hydrolase family.</text>
</comment>
<dbReference type="InterPro" id="IPR000086">
    <property type="entry name" value="NUDIX_hydrolase_dom"/>
</dbReference>
<dbReference type="Pfam" id="PF00293">
    <property type="entry name" value="NUDIX"/>
    <property type="match status" value="1"/>
</dbReference>
<evidence type="ECO:0000313" key="6">
    <source>
        <dbReference type="Proteomes" id="UP001148313"/>
    </source>
</evidence>
<dbReference type="EMBL" id="JAPJZH010000010">
    <property type="protein sequence ID" value="MDA4846906.1"/>
    <property type="molecule type" value="Genomic_DNA"/>
</dbReference>
<keyword evidence="6" id="KW-1185">Reference proteome</keyword>
<comment type="cofactor">
    <cofactor evidence="1">
        <name>Mg(2+)</name>
        <dbReference type="ChEBI" id="CHEBI:18420"/>
    </cofactor>
</comment>
<dbReference type="PANTHER" id="PTHR43736">
    <property type="entry name" value="ADP-RIBOSE PYROPHOSPHATASE"/>
    <property type="match status" value="1"/>
</dbReference>
<dbReference type="PANTHER" id="PTHR43736:SF1">
    <property type="entry name" value="DIHYDRONEOPTERIN TRIPHOSPHATE DIPHOSPHATASE"/>
    <property type="match status" value="1"/>
</dbReference>
<dbReference type="InterPro" id="IPR020084">
    <property type="entry name" value="NUDIX_hydrolase_CS"/>
</dbReference>
<dbReference type="InterPro" id="IPR015797">
    <property type="entry name" value="NUDIX_hydrolase-like_dom_sf"/>
</dbReference>
<name>A0ABT4VQC2_9HYPH</name>
<dbReference type="CDD" id="cd04673">
    <property type="entry name" value="NUDIX_ADPRase"/>
    <property type="match status" value="1"/>
</dbReference>
<evidence type="ECO:0000313" key="5">
    <source>
        <dbReference type="EMBL" id="MDA4846906.1"/>
    </source>
</evidence>
<keyword evidence="2 3" id="KW-0378">Hydrolase</keyword>